<dbReference type="Proteomes" id="UP001054837">
    <property type="component" value="Unassembled WGS sequence"/>
</dbReference>
<organism evidence="1 2">
    <name type="scientific">Caerostris darwini</name>
    <dbReference type="NCBI Taxonomy" id="1538125"/>
    <lineage>
        <taxon>Eukaryota</taxon>
        <taxon>Metazoa</taxon>
        <taxon>Ecdysozoa</taxon>
        <taxon>Arthropoda</taxon>
        <taxon>Chelicerata</taxon>
        <taxon>Arachnida</taxon>
        <taxon>Araneae</taxon>
        <taxon>Araneomorphae</taxon>
        <taxon>Entelegynae</taxon>
        <taxon>Araneoidea</taxon>
        <taxon>Araneidae</taxon>
        <taxon>Caerostris</taxon>
    </lineage>
</organism>
<comment type="caution">
    <text evidence="1">The sequence shown here is derived from an EMBL/GenBank/DDBJ whole genome shotgun (WGS) entry which is preliminary data.</text>
</comment>
<accession>A0AAV4M3L1</accession>
<dbReference type="EMBL" id="BPLQ01000008">
    <property type="protein sequence ID" value="GIX66692.1"/>
    <property type="molecule type" value="Genomic_DNA"/>
</dbReference>
<reference evidence="1 2" key="1">
    <citation type="submission" date="2021-06" db="EMBL/GenBank/DDBJ databases">
        <title>Caerostris darwini draft genome.</title>
        <authorList>
            <person name="Kono N."/>
            <person name="Arakawa K."/>
        </authorList>
    </citation>
    <scope>NUCLEOTIDE SEQUENCE [LARGE SCALE GENOMIC DNA]</scope>
</reference>
<proteinExistence type="predicted"/>
<gene>
    <name evidence="1" type="ORF">CDAR_225921</name>
</gene>
<evidence type="ECO:0000313" key="2">
    <source>
        <dbReference type="Proteomes" id="UP001054837"/>
    </source>
</evidence>
<dbReference type="AlphaFoldDB" id="A0AAV4M3L1"/>
<name>A0AAV4M3L1_9ARAC</name>
<protein>
    <submittedName>
        <fullName evidence="1">Uncharacterized protein</fullName>
    </submittedName>
</protein>
<sequence length="105" mass="12033">MPLALPHVMAMEDERYCHSPEQYLPPNKSSHIYSAGIFMYCQTIDSFEARTGEPGGRITKSTDDFLSLFFLFSPGIGDCFRAPSGFDYGLSFLFRKRMPRRCLVY</sequence>
<evidence type="ECO:0000313" key="1">
    <source>
        <dbReference type="EMBL" id="GIX66692.1"/>
    </source>
</evidence>
<keyword evidence="2" id="KW-1185">Reference proteome</keyword>